<feature type="signal peptide" evidence="1">
    <location>
        <begin position="1"/>
        <end position="19"/>
    </location>
</feature>
<reference evidence="3" key="1">
    <citation type="journal article" date="2019" name="Int. J. Syst. Evol. Microbiol.">
        <title>The Global Catalogue of Microorganisms (GCM) 10K type strain sequencing project: providing services to taxonomists for standard genome sequencing and annotation.</title>
        <authorList>
            <consortium name="The Broad Institute Genomics Platform"/>
            <consortium name="The Broad Institute Genome Sequencing Center for Infectious Disease"/>
            <person name="Wu L."/>
            <person name="Ma J."/>
        </authorList>
    </citation>
    <scope>NUCLEOTIDE SEQUENCE [LARGE SCALE GENOMIC DNA]</scope>
    <source>
        <strain evidence="3">CCUG 60022</strain>
    </source>
</reference>
<dbReference type="Proteomes" id="UP001597032">
    <property type="component" value="Unassembled WGS sequence"/>
</dbReference>
<gene>
    <name evidence="2" type="ORF">ACFQZW_02330</name>
</gene>
<accession>A0ABW2Z462</accession>
<evidence type="ECO:0000313" key="2">
    <source>
        <dbReference type="EMBL" id="MFD0760912.1"/>
    </source>
</evidence>
<organism evidence="2 3">
    <name type="scientific">Lutibacter aestuarii</name>
    <dbReference type="NCBI Taxonomy" id="861111"/>
    <lineage>
        <taxon>Bacteria</taxon>
        <taxon>Pseudomonadati</taxon>
        <taxon>Bacteroidota</taxon>
        <taxon>Flavobacteriia</taxon>
        <taxon>Flavobacteriales</taxon>
        <taxon>Flavobacteriaceae</taxon>
        <taxon>Lutibacter</taxon>
    </lineage>
</organism>
<dbReference type="InterPro" id="IPR008969">
    <property type="entry name" value="CarboxyPept-like_regulatory"/>
</dbReference>
<dbReference type="Pfam" id="PF13715">
    <property type="entry name" value="CarbopepD_reg_2"/>
    <property type="match status" value="1"/>
</dbReference>
<proteinExistence type="predicted"/>
<keyword evidence="1" id="KW-0732">Signal</keyword>
<evidence type="ECO:0000256" key="1">
    <source>
        <dbReference type="SAM" id="SignalP"/>
    </source>
</evidence>
<dbReference type="Gene3D" id="2.60.40.1120">
    <property type="entry name" value="Carboxypeptidase-like, regulatory domain"/>
    <property type="match status" value="1"/>
</dbReference>
<evidence type="ECO:0000313" key="3">
    <source>
        <dbReference type="Proteomes" id="UP001597032"/>
    </source>
</evidence>
<comment type="caution">
    <text evidence="2">The sequence shown here is derived from an EMBL/GenBank/DDBJ whole genome shotgun (WGS) entry which is preliminary data.</text>
</comment>
<dbReference type="EMBL" id="JBHTIC010000002">
    <property type="protein sequence ID" value="MFD0760912.1"/>
    <property type="molecule type" value="Genomic_DNA"/>
</dbReference>
<feature type="chain" id="PRO_5046203974" evidence="1">
    <location>
        <begin position="20"/>
        <end position="339"/>
    </location>
</feature>
<keyword evidence="3" id="KW-1185">Reference proteome</keyword>
<sequence>MKKCFILFTLFFISFINYAQTISGTIYNKTTNEVLPGASIYLNGTTIGDVSDFNGYFELNLAKITNTPLIISYTGFKTILIASKDLSKKLKIYLEEETQQLNEVIISPDKWSRKKKLQIFKNEFLGTSENAKYCTIENEKDIQLMYNDATKTLSAYCNQPIIIKNKFLGYQINYNLTEFEVKFHTSLNGFRLIKSVYNEGYSFFKNLRKKVTSKTIKNRKKAYNGSSIHFMKSLANKRLTENKFEIYYKSWPTLPYKYFTLHTQNGLTKVNVNVESLDILYNKTDQSKIQFQLKNGSGVFYIDKNGNHMPPKAISWAGNLSLKRISDMLPLDYDLTKKQ</sequence>
<dbReference type="RefSeq" id="WP_298263410.1">
    <property type="nucleotide sequence ID" value="NZ_JBHTIC010000002.1"/>
</dbReference>
<protein>
    <submittedName>
        <fullName evidence="2">Carboxypeptidase-like regulatory domain-containing protein</fullName>
    </submittedName>
</protein>
<name>A0ABW2Z462_9FLAO</name>
<dbReference type="SUPFAM" id="SSF49464">
    <property type="entry name" value="Carboxypeptidase regulatory domain-like"/>
    <property type="match status" value="1"/>
</dbReference>